<dbReference type="AlphaFoldDB" id="A0A2U0UIN4"/>
<dbReference type="Pfam" id="PF16215">
    <property type="entry name" value="DUF4876"/>
    <property type="match status" value="1"/>
</dbReference>
<protein>
    <submittedName>
        <fullName evidence="1">Uncharacterized protein DUF4876</fullName>
    </submittedName>
</protein>
<comment type="caution">
    <text evidence="1">The sequence shown here is derived from an EMBL/GenBank/DDBJ whole genome shotgun (WGS) entry which is preliminary data.</text>
</comment>
<accession>A0A2U0UIN4</accession>
<evidence type="ECO:0000313" key="1">
    <source>
        <dbReference type="EMBL" id="PVX57522.1"/>
    </source>
</evidence>
<name>A0A2U0UIN4_9BACT</name>
<sequence length="446" mass="50739">MIVVVLLCSCVNDEIPEQEARMVKHTISLTIPYDVQDPKPSNVRAELTNIQTKKTYEATHFKMSGEMLTDEISLPEGLYNVKVDGNLTYKMEIVDPTRKANKKNAVKTRTLKATLKATRENVRIKASDSVEDTRLALNVYSANEGFLITEIYFTGSTTPDGYMYTDDQYIKFGNNSDTVMYADGLAFIETFFTSDDLHDYQPNIMDKAMTIVTIYVIPGSGKDVPVKPGEEITIAITAEDHTLINPNSIDLSKADFEIYDSCTHPEGDHDVPGVPNLDNWYGGFEGCFVFHTRGVKSYGIARPMVDKKTYMTQFRYHFGYIFRQGDFVVPMNEYEYYMPNEWVLDAVNLSVPAAHEWLLTSPRLDKGYSYCGHVDFDETRYTHAVIRKRVGHKYVEESAIINNVPGTWMVDQNFGEKGKWIDTNNSTEDFVPNAQPSYFAKKLRNL</sequence>
<reference evidence="1 2" key="1">
    <citation type="submission" date="2018-05" db="EMBL/GenBank/DDBJ databases">
        <title>Genomic Encyclopedia of Type Strains, Phase IV (KMG-IV): sequencing the most valuable type-strain genomes for metagenomic binning, comparative biology and taxonomic classification.</title>
        <authorList>
            <person name="Goeker M."/>
        </authorList>
    </citation>
    <scope>NUCLEOTIDE SEQUENCE [LARGE SCALE GENOMIC DNA]</scope>
    <source>
        <strain evidence="1 2">DSM 100333</strain>
    </source>
</reference>
<dbReference type="Proteomes" id="UP000245870">
    <property type="component" value="Unassembled WGS sequence"/>
</dbReference>
<proteinExistence type="predicted"/>
<dbReference type="EMBL" id="QENY01000004">
    <property type="protein sequence ID" value="PVX57522.1"/>
    <property type="molecule type" value="Genomic_DNA"/>
</dbReference>
<evidence type="ECO:0000313" key="2">
    <source>
        <dbReference type="Proteomes" id="UP000245870"/>
    </source>
</evidence>
<dbReference type="InterPro" id="IPR032627">
    <property type="entry name" value="DUF4876"/>
</dbReference>
<organism evidence="1 2">
    <name type="scientific">Hallella colorans</name>
    <dbReference type="NCBI Taxonomy" id="1703337"/>
    <lineage>
        <taxon>Bacteria</taxon>
        <taxon>Pseudomonadati</taxon>
        <taxon>Bacteroidota</taxon>
        <taxon>Bacteroidia</taxon>
        <taxon>Bacteroidales</taxon>
        <taxon>Prevotellaceae</taxon>
        <taxon>Hallella</taxon>
    </lineage>
</organism>
<keyword evidence="2" id="KW-1185">Reference proteome</keyword>
<gene>
    <name evidence="1" type="ORF">C7379_104139</name>
</gene>